<dbReference type="GO" id="GO:0016020">
    <property type="term" value="C:membrane"/>
    <property type="evidence" value="ECO:0007669"/>
    <property type="project" value="UniProtKB-SubCell"/>
</dbReference>
<keyword evidence="2" id="KW-1133">Transmembrane helix</keyword>
<dbReference type="Proteomes" id="UP001314205">
    <property type="component" value="Unassembled WGS sequence"/>
</dbReference>
<dbReference type="Pfam" id="PF07690">
    <property type="entry name" value="MFS_1"/>
    <property type="match status" value="2"/>
</dbReference>
<dbReference type="PANTHER" id="PTHR11360">
    <property type="entry name" value="MONOCARBOXYLATE TRANSPORTER"/>
    <property type="match status" value="1"/>
</dbReference>
<dbReference type="PROSITE" id="PS50850">
    <property type="entry name" value="MFS"/>
    <property type="match status" value="1"/>
</dbReference>
<feature type="transmembrane region" description="Helical" evidence="2">
    <location>
        <begin position="420"/>
        <end position="453"/>
    </location>
</feature>
<comment type="subcellular location">
    <subcellularLocation>
        <location evidence="1">Membrane</location>
        <topology evidence="1">Multi-pass membrane protein</topology>
    </subcellularLocation>
</comment>
<feature type="transmembrane region" description="Helical" evidence="2">
    <location>
        <begin position="350"/>
        <end position="375"/>
    </location>
</feature>
<evidence type="ECO:0000259" key="3">
    <source>
        <dbReference type="PROSITE" id="PS50850"/>
    </source>
</evidence>
<keyword evidence="5" id="KW-1185">Reference proteome</keyword>
<dbReference type="InterPro" id="IPR011701">
    <property type="entry name" value="MFS"/>
</dbReference>
<sequence>MANKVNKVPPDGGYGWVVTFAYALNNVVVLPLIAGFGLVFQEAFEETGLTATQGTLVITLNHGFGMLLSFFGGPTLRRWGYRKVAVFGALMISSGLILTSAASNFWIFIISYSIINSMGVAAVMAAFTLAINSYFKDKRGRAIGVGMSITGLGTIFMPMVMSALMYSYGWRYAVLILGAICLHSLSAAFLLRPVKWYLKDPPVLEEMLPLNKEHRVELITTSFKQTVPDVDSLRKLGEPVENDVQYPKSLSMRSLRNTTSIQTRNAISHPDISKKSPDPPLSEARYKWWESQEINLGSSINIFHEEDTIKRIKAKQNDVSDVTIEKNMKSKTLFGRFIDFFDLTLLSDPIFVNILFGLSMASCVETNFSLLLPIILKDLLKFETGDIAKIMAVIGFSDTLFRFVSPFIGEWCHKPPRVMYLVSLIVIIIIRSLMLFTTSFTGMLFVAIAIGITKGVRTVYMNIVIPSYVPLERLPFASGIQMFFNGIVIITLGSLLGRIREASGTYRIPIIVLNFVTFATVMLWSIEFLYFKLKKKNSEETIDA</sequence>
<dbReference type="EMBL" id="CAVLGL010000001">
    <property type="protein sequence ID" value="CAK1578566.1"/>
    <property type="molecule type" value="Genomic_DNA"/>
</dbReference>
<dbReference type="InterPro" id="IPR050327">
    <property type="entry name" value="Proton-linked_MCT"/>
</dbReference>
<feature type="transmembrane region" description="Helical" evidence="2">
    <location>
        <begin position="142"/>
        <end position="166"/>
    </location>
</feature>
<proteinExistence type="predicted"/>
<reference evidence="4 5" key="1">
    <citation type="submission" date="2023-11" db="EMBL/GenBank/DDBJ databases">
        <authorList>
            <person name="Hedman E."/>
            <person name="Englund M."/>
            <person name="Stromberg M."/>
            <person name="Nyberg Akerstrom W."/>
            <person name="Nylinder S."/>
            <person name="Jareborg N."/>
            <person name="Kallberg Y."/>
            <person name="Kronander E."/>
        </authorList>
    </citation>
    <scope>NUCLEOTIDE SEQUENCE [LARGE SCALE GENOMIC DNA]</scope>
</reference>
<name>A0AAV1KA33_9NEOP</name>
<dbReference type="Gene3D" id="1.20.1250.20">
    <property type="entry name" value="MFS general substrate transporter like domains"/>
    <property type="match status" value="1"/>
</dbReference>
<comment type="caution">
    <text evidence="4">The sequence shown here is derived from an EMBL/GenBank/DDBJ whole genome shotgun (WGS) entry which is preliminary data.</text>
</comment>
<protein>
    <recommendedName>
        <fullName evidence="3">Major facilitator superfamily (MFS) profile domain-containing protein</fullName>
    </recommendedName>
</protein>
<dbReference type="InterPro" id="IPR036259">
    <property type="entry name" value="MFS_trans_sf"/>
</dbReference>
<evidence type="ECO:0000256" key="2">
    <source>
        <dbReference type="SAM" id="Phobius"/>
    </source>
</evidence>
<evidence type="ECO:0000256" key="1">
    <source>
        <dbReference type="ARBA" id="ARBA00004141"/>
    </source>
</evidence>
<feature type="domain" description="Major facilitator superfamily (MFS) profile" evidence="3">
    <location>
        <begin position="11"/>
        <end position="537"/>
    </location>
</feature>
<dbReference type="GO" id="GO:0008028">
    <property type="term" value="F:monocarboxylic acid transmembrane transporter activity"/>
    <property type="evidence" value="ECO:0007669"/>
    <property type="project" value="TreeGrafter"/>
</dbReference>
<keyword evidence="2" id="KW-0472">Membrane</keyword>
<evidence type="ECO:0000313" key="4">
    <source>
        <dbReference type="EMBL" id="CAK1578566.1"/>
    </source>
</evidence>
<gene>
    <name evidence="4" type="ORF">PARMNEM_LOCUS629</name>
</gene>
<feature type="transmembrane region" description="Helical" evidence="2">
    <location>
        <begin position="114"/>
        <end position="135"/>
    </location>
</feature>
<feature type="transmembrane region" description="Helical" evidence="2">
    <location>
        <begin position="473"/>
        <end position="496"/>
    </location>
</feature>
<dbReference type="InterPro" id="IPR020846">
    <property type="entry name" value="MFS_dom"/>
</dbReference>
<feature type="transmembrane region" description="Helical" evidence="2">
    <location>
        <begin position="51"/>
        <end position="72"/>
    </location>
</feature>
<feature type="transmembrane region" description="Helical" evidence="2">
    <location>
        <begin position="508"/>
        <end position="531"/>
    </location>
</feature>
<dbReference type="SUPFAM" id="SSF103473">
    <property type="entry name" value="MFS general substrate transporter"/>
    <property type="match status" value="1"/>
</dbReference>
<accession>A0AAV1KA33</accession>
<keyword evidence="2" id="KW-0812">Transmembrane</keyword>
<dbReference type="PANTHER" id="PTHR11360:SF237">
    <property type="entry name" value="MONOCARBOXYLATE TRANSPORTER 12-B-LIKE PROTEIN"/>
    <property type="match status" value="1"/>
</dbReference>
<organism evidence="4 5">
    <name type="scientific">Parnassius mnemosyne</name>
    <name type="common">clouded apollo</name>
    <dbReference type="NCBI Taxonomy" id="213953"/>
    <lineage>
        <taxon>Eukaryota</taxon>
        <taxon>Metazoa</taxon>
        <taxon>Ecdysozoa</taxon>
        <taxon>Arthropoda</taxon>
        <taxon>Hexapoda</taxon>
        <taxon>Insecta</taxon>
        <taxon>Pterygota</taxon>
        <taxon>Neoptera</taxon>
        <taxon>Endopterygota</taxon>
        <taxon>Lepidoptera</taxon>
        <taxon>Glossata</taxon>
        <taxon>Ditrysia</taxon>
        <taxon>Papilionoidea</taxon>
        <taxon>Papilionidae</taxon>
        <taxon>Parnassiinae</taxon>
        <taxon>Parnassini</taxon>
        <taxon>Parnassius</taxon>
        <taxon>Driopa</taxon>
    </lineage>
</organism>
<dbReference type="AlphaFoldDB" id="A0AAV1KA33"/>
<feature type="transmembrane region" description="Helical" evidence="2">
    <location>
        <begin position="172"/>
        <end position="191"/>
    </location>
</feature>
<evidence type="ECO:0000313" key="5">
    <source>
        <dbReference type="Proteomes" id="UP001314205"/>
    </source>
</evidence>
<feature type="transmembrane region" description="Helical" evidence="2">
    <location>
        <begin position="84"/>
        <end position="108"/>
    </location>
</feature>
<feature type="transmembrane region" description="Helical" evidence="2">
    <location>
        <begin position="12"/>
        <end position="39"/>
    </location>
</feature>